<evidence type="ECO:0000313" key="3">
    <source>
        <dbReference type="Proteomes" id="UP001321786"/>
    </source>
</evidence>
<dbReference type="Gene3D" id="3.20.20.450">
    <property type="entry name" value="EAL domain"/>
    <property type="match status" value="1"/>
</dbReference>
<protein>
    <submittedName>
        <fullName evidence="2">EAL domain-containing protein</fullName>
    </submittedName>
</protein>
<dbReference type="Proteomes" id="UP001321786">
    <property type="component" value="Chromosome"/>
</dbReference>
<reference evidence="2 3" key="1">
    <citation type="submission" date="2023-08" db="EMBL/GenBank/DDBJ databases">
        <title>Helicovermis profunda gen. nov., sp. nov., a novel mesophilic, fermentative bacterium within the Bacillota from a deep-sea hydrothermal vent chimney.</title>
        <authorList>
            <person name="Miyazaki U."/>
            <person name="Mizutani D."/>
            <person name="Hashimoto Y."/>
            <person name="Tame A."/>
            <person name="Sawayama S."/>
            <person name="Miyazaki J."/>
            <person name="Takai K."/>
            <person name="Nakagawa S."/>
        </authorList>
    </citation>
    <scope>NUCLEOTIDE SEQUENCE [LARGE SCALE GENOMIC DNA]</scope>
    <source>
        <strain evidence="2 3">S502</strain>
    </source>
</reference>
<dbReference type="PROSITE" id="PS51833">
    <property type="entry name" value="HDOD"/>
    <property type="match status" value="1"/>
</dbReference>
<name>A0AAU9EBQ6_9FIRM</name>
<organism evidence="2 3">
    <name type="scientific">Helicovermis profundi</name>
    <dbReference type="NCBI Taxonomy" id="3065157"/>
    <lineage>
        <taxon>Bacteria</taxon>
        <taxon>Bacillati</taxon>
        <taxon>Bacillota</taxon>
        <taxon>Clostridia</taxon>
        <taxon>Helicovermis</taxon>
    </lineage>
</organism>
<evidence type="ECO:0000259" key="1">
    <source>
        <dbReference type="PROSITE" id="PS51833"/>
    </source>
</evidence>
<dbReference type="EMBL" id="AP028654">
    <property type="protein sequence ID" value="BEP28759.1"/>
    <property type="molecule type" value="Genomic_DNA"/>
</dbReference>
<dbReference type="InterPro" id="IPR001633">
    <property type="entry name" value="EAL_dom"/>
</dbReference>
<dbReference type="Pfam" id="PF08668">
    <property type="entry name" value="HDOD"/>
    <property type="match status" value="1"/>
</dbReference>
<dbReference type="SUPFAM" id="SSF141868">
    <property type="entry name" value="EAL domain-like"/>
    <property type="match status" value="1"/>
</dbReference>
<dbReference type="InterPro" id="IPR013976">
    <property type="entry name" value="HDOD"/>
</dbReference>
<keyword evidence="3" id="KW-1185">Reference proteome</keyword>
<gene>
    <name evidence="2" type="ORF">HLPR_10900</name>
</gene>
<proteinExistence type="predicted"/>
<dbReference type="KEGG" id="hprf:HLPR_10900"/>
<evidence type="ECO:0000313" key="2">
    <source>
        <dbReference type="EMBL" id="BEP28759.1"/>
    </source>
</evidence>
<dbReference type="SUPFAM" id="SSF109604">
    <property type="entry name" value="HD-domain/PDEase-like"/>
    <property type="match status" value="1"/>
</dbReference>
<dbReference type="RefSeq" id="WP_338537065.1">
    <property type="nucleotide sequence ID" value="NZ_AP028654.1"/>
</dbReference>
<dbReference type="PANTHER" id="PTHR33525:SF4">
    <property type="entry name" value="CYCLIC DI-GMP PHOSPHODIESTERASE CDGJ"/>
    <property type="match status" value="1"/>
</dbReference>
<dbReference type="Pfam" id="PF00563">
    <property type="entry name" value="EAL"/>
    <property type="match status" value="1"/>
</dbReference>
<dbReference type="AlphaFoldDB" id="A0AAU9EBQ6"/>
<accession>A0AAU9EBQ6</accession>
<dbReference type="Gene3D" id="1.10.3210.10">
    <property type="entry name" value="Hypothetical protein af1432"/>
    <property type="match status" value="1"/>
</dbReference>
<sequence>MNIFIARQPILDKNYKVFGYELLYRNNLNNYFSNDISHNAATSILLINSYVHFGIDNLVGEAKAFINFDKHLINYGVAKLLDKDKIIIEILEDVAPDDRLMKNILELKNMNYIIAHDDYTKNNRYSEITEVCNWIKVDFIENSKEEIIFIVNRFKNKSKVLLAEKVETKEEFEWAKNVGFKYFQGYYFARPSIMKKKNLPENALKYVQLMNELNEKYIDYKKITDIIVTDISLTYRLLKLVNSKTKYKDEVNSIHQALTIIGTREFRTWLSLAMVKDLSNYETNESVRLSMQRSNFLSKIAKTSSLSDYREELALIGTLSVIDTILEMDMEEALKNIPINTELKLTLLGKQTKYSDAFSLCLLYEKGNFDEAFKLAPLIEYDIENLSNAYFASVKWADNIYNQLTIKTL</sequence>
<dbReference type="InterPro" id="IPR014408">
    <property type="entry name" value="dGMP_Pdiesterase_EAL/HD-GYP"/>
</dbReference>
<dbReference type="PANTHER" id="PTHR33525">
    <property type="match status" value="1"/>
</dbReference>
<dbReference type="InterPro" id="IPR035919">
    <property type="entry name" value="EAL_sf"/>
</dbReference>
<dbReference type="InterPro" id="IPR052340">
    <property type="entry name" value="RNase_Y/CdgJ"/>
</dbReference>
<dbReference type="PIRSF" id="PIRSF003180">
    <property type="entry name" value="DiGMPpdiest_YuxH"/>
    <property type="match status" value="1"/>
</dbReference>
<feature type="domain" description="HDOD" evidence="1">
    <location>
        <begin position="199"/>
        <end position="383"/>
    </location>
</feature>